<evidence type="ECO:0000256" key="5">
    <source>
        <dbReference type="ARBA" id="ARBA00022794"/>
    </source>
</evidence>
<feature type="domain" description="IFT121-like zinc finger" evidence="10">
    <location>
        <begin position="209"/>
        <end position="255"/>
    </location>
</feature>
<dbReference type="GO" id="GO:0030991">
    <property type="term" value="C:intraciliary transport particle A"/>
    <property type="evidence" value="ECO:0007669"/>
    <property type="project" value="TreeGrafter"/>
</dbReference>
<sequence>MLTHQLIDFLMGESDGVPKDPNYIFRLYMALGNYPQAAKTAIIIARQEQELGNYRVAHQILFDTHKELTAQKIRVPQELAHNLMLLHSYVLVKPLVKVGDHLAAARMLSRVARNISKFPMHVVPIITSTVIECHRAGLRGAAFEYASMLMRPEYRTQIQEAYKRKIEAIVRKPGDKTDVEEPETPSPYDPNARVPETVLECPSTKNYIPYCVASGRHITLSDLTLCPSCGFPAQYGAMTKLVESDGVCPMCSQEVGLAQLSKMDEGNAKEWCTKQLQQFKDKKQGS</sequence>
<dbReference type="AlphaFoldDB" id="A0A7S4I7Q7"/>
<evidence type="ECO:0000256" key="4">
    <source>
        <dbReference type="ARBA" id="ARBA00022737"/>
    </source>
</evidence>
<evidence type="ECO:0000256" key="1">
    <source>
        <dbReference type="ARBA" id="ARBA00004120"/>
    </source>
</evidence>
<feature type="region of interest" description="Disordered" evidence="9">
    <location>
        <begin position="173"/>
        <end position="193"/>
    </location>
</feature>
<evidence type="ECO:0000256" key="3">
    <source>
        <dbReference type="ARBA" id="ARBA00022574"/>
    </source>
</evidence>
<dbReference type="GO" id="GO:0035721">
    <property type="term" value="P:intraciliary retrograde transport"/>
    <property type="evidence" value="ECO:0007669"/>
    <property type="project" value="InterPro"/>
</dbReference>
<dbReference type="GO" id="GO:0005929">
    <property type="term" value="C:cilium"/>
    <property type="evidence" value="ECO:0007669"/>
    <property type="project" value="TreeGrafter"/>
</dbReference>
<evidence type="ECO:0000256" key="6">
    <source>
        <dbReference type="ARBA" id="ARBA00023069"/>
    </source>
</evidence>
<dbReference type="PANTHER" id="PTHR14920">
    <property type="entry name" value="OSMOTIC AVOIDANCE ABNORMAL PROTEIN 1/WD REPEAT MEMBRANE PROTEIN"/>
    <property type="match status" value="1"/>
</dbReference>
<comment type="subcellular location">
    <subcellularLocation>
        <location evidence="1">Cytoplasm</location>
        <location evidence="1">Cytoskeleton</location>
        <location evidence="1">Cilium basal body</location>
    </subcellularLocation>
</comment>
<keyword evidence="2" id="KW-0963">Cytoplasm</keyword>
<organism evidence="11">
    <name type="scientific">Prymnesium polylepis</name>
    <dbReference type="NCBI Taxonomy" id="72548"/>
    <lineage>
        <taxon>Eukaryota</taxon>
        <taxon>Haptista</taxon>
        <taxon>Haptophyta</taxon>
        <taxon>Prymnesiophyceae</taxon>
        <taxon>Prymnesiales</taxon>
        <taxon>Prymnesiaceae</taxon>
        <taxon>Prymnesium</taxon>
    </lineage>
</organism>
<evidence type="ECO:0000256" key="2">
    <source>
        <dbReference type="ARBA" id="ARBA00022490"/>
    </source>
</evidence>
<keyword evidence="7" id="KW-0206">Cytoskeleton</keyword>
<evidence type="ECO:0000313" key="11">
    <source>
        <dbReference type="EMBL" id="CAE2220957.1"/>
    </source>
</evidence>
<protein>
    <recommendedName>
        <fullName evidence="10">IFT121-like zinc finger domain-containing protein</fullName>
    </recommendedName>
</protein>
<gene>
    <name evidence="11" type="ORF">CPOL0286_LOCUS8924</name>
</gene>
<keyword evidence="6" id="KW-0969">Cilium</keyword>
<dbReference type="InterPro" id="IPR040379">
    <property type="entry name" value="WDR19/dyf-2"/>
</dbReference>
<reference evidence="11" key="1">
    <citation type="submission" date="2021-01" db="EMBL/GenBank/DDBJ databases">
        <authorList>
            <person name="Corre E."/>
            <person name="Pelletier E."/>
            <person name="Niang G."/>
            <person name="Scheremetjew M."/>
            <person name="Finn R."/>
            <person name="Kale V."/>
            <person name="Holt S."/>
            <person name="Cochrane G."/>
            <person name="Meng A."/>
            <person name="Brown T."/>
            <person name="Cohen L."/>
        </authorList>
    </citation>
    <scope>NUCLEOTIDE SEQUENCE</scope>
    <source>
        <strain evidence="11">UIO037</strain>
    </source>
</reference>
<keyword evidence="8" id="KW-0966">Cell projection</keyword>
<dbReference type="GO" id="GO:0060271">
    <property type="term" value="P:cilium assembly"/>
    <property type="evidence" value="ECO:0007669"/>
    <property type="project" value="TreeGrafter"/>
</dbReference>
<evidence type="ECO:0000259" key="10">
    <source>
        <dbReference type="Pfam" id="PF23145"/>
    </source>
</evidence>
<evidence type="ECO:0000256" key="7">
    <source>
        <dbReference type="ARBA" id="ARBA00023212"/>
    </source>
</evidence>
<keyword evidence="5" id="KW-0970">Cilium biogenesis/degradation</keyword>
<dbReference type="InterPro" id="IPR056170">
    <property type="entry name" value="Znf_IFT121-like"/>
</dbReference>
<evidence type="ECO:0000256" key="8">
    <source>
        <dbReference type="ARBA" id="ARBA00023273"/>
    </source>
</evidence>
<dbReference type="PANTHER" id="PTHR14920:SF0">
    <property type="entry name" value="WD REPEAT DOMAIN 19"/>
    <property type="match status" value="1"/>
</dbReference>
<accession>A0A7S4I7Q7</accession>
<keyword evidence="3" id="KW-0853">WD repeat</keyword>
<name>A0A7S4I7Q7_9EUKA</name>
<dbReference type="EMBL" id="HBKO01019631">
    <property type="protein sequence ID" value="CAE2220957.1"/>
    <property type="molecule type" value="Transcribed_RNA"/>
</dbReference>
<keyword evidence="4" id="KW-0677">Repeat</keyword>
<evidence type="ECO:0000256" key="9">
    <source>
        <dbReference type="SAM" id="MobiDB-lite"/>
    </source>
</evidence>
<dbReference type="Pfam" id="PF23145">
    <property type="entry name" value="Zf_2nd_IFT121"/>
    <property type="match status" value="1"/>
</dbReference>
<proteinExistence type="predicted"/>